<dbReference type="SUPFAM" id="SSF52317">
    <property type="entry name" value="Class I glutamine amidotransferase-like"/>
    <property type="match status" value="1"/>
</dbReference>
<dbReference type="GO" id="GO:0004565">
    <property type="term" value="F:beta-galactosidase activity"/>
    <property type="evidence" value="ECO:0007669"/>
    <property type="project" value="InterPro"/>
</dbReference>
<dbReference type="PANTHER" id="PTHR36447:SF1">
    <property type="entry name" value="BETA-GALACTOSIDASE GANA"/>
    <property type="match status" value="1"/>
</dbReference>
<dbReference type="GO" id="GO:0005975">
    <property type="term" value="P:carbohydrate metabolic process"/>
    <property type="evidence" value="ECO:0007669"/>
    <property type="project" value="InterPro"/>
</dbReference>
<evidence type="ECO:0000313" key="2">
    <source>
        <dbReference type="EMBL" id="RAW56713.1"/>
    </source>
</evidence>
<dbReference type="InterPro" id="IPR029062">
    <property type="entry name" value="Class_I_gatase-like"/>
</dbReference>
<evidence type="ECO:0000259" key="1">
    <source>
        <dbReference type="Pfam" id="PF08532"/>
    </source>
</evidence>
<dbReference type="InterPro" id="IPR003476">
    <property type="entry name" value="Glyco_hydro_42"/>
</dbReference>
<dbReference type="CDD" id="cd03143">
    <property type="entry name" value="A4_beta-galactosidase_middle_domain"/>
    <property type="match status" value="1"/>
</dbReference>
<dbReference type="Gene3D" id="3.40.50.880">
    <property type="match status" value="1"/>
</dbReference>
<dbReference type="InterPro" id="IPR013738">
    <property type="entry name" value="Beta_galactosidase_Trimer"/>
</dbReference>
<sequence>MDGATLPEAQASVLCEVAALQDTDPATPLSVYTEDYFAGCPAVAIHSYGAGRAYYLASRFDAAFYRAFYRNTAQEAGLTPAWPETLPDGVLAARRGTFVFVQNCNEHPVEVGGVALNRYGTAVWKNGEQIL</sequence>
<feature type="domain" description="Beta-galactosidase trimerisation" evidence="1">
    <location>
        <begin position="9"/>
        <end position="78"/>
    </location>
</feature>
<reference evidence="2 3" key="1">
    <citation type="submission" date="2018-02" db="EMBL/GenBank/DDBJ databases">
        <title>Complete genome sequencing of Faecalibacterium prausnitzii strains isolated from the human gut.</title>
        <authorList>
            <person name="Fitzgerald B.C."/>
            <person name="Shkoporov A.N."/>
            <person name="Ross P.R."/>
            <person name="Hill C."/>
        </authorList>
    </citation>
    <scope>NUCLEOTIDE SEQUENCE [LARGE SCALE GENOMIC DNA]</scope>
    <source>
        <strain evidence="2 3">APC923/51-1</strain>
    </source>
</reference>
<comment type="caution">
    <text evidence="2">The sequence shown here is derived from an EMBL/GenBank/DDBJ whole genome shotgun (WGS) entry which is preliminary data.</text>
</comment>
<gene>
    <name evidence="2" type="ORF">C4N24_09815</name>
</gene>
<name>A0A329U673_9FIRM</name>
<protein>
    <recommendedName>
        <fullName evidence="1">Beta-galactosidase trimerisation domain-containing protein</fullName>
    </recommendedName>
</protein>
<dbReference type="EMBL" id="PRLD01000009">
    <property type="protein sequence ID" value="RAW56713.1"/>
    <property type="molecule type" value="Genomic_DNA"/>
</dbReference>
<evidence type="ECO:0000313" key="3">
    <source>
        <dbReference type="Proteomes" id="UP000251281"/>
    </source>
</evidence>
<dbReference type="RefSeq" id="WP_112091265.1">
    <property type="nucleotide sequence ID" value="NZ_PRLD01000009.1"/>
</dbReference>
<dbReference type="PANTHER" id="PTHR36447">
    <property type="entry name" value="BETA-GALACTOSIDASE GANA"/>
    <property type="match status" value="1"/>
</dbReference>
<dbReference type="AlphaFoldDB" id="A0A329U673"/>
<accession>A0A329U673</accession>
<dbReference type="Proteomes" id="UP000251281">
    <property type="component" value="Unassembled WGS sequence"/>
</dbReference>
<organism evidence="2 3">
    <name type="scientific">Faecalibacterium prausnitzii</name>
    <dbReference type="NCBI Taxonomy" id="853"/>
    <lineage>
        <taxon>Bacteria</taxon>
        <taxon>Bacillati</taxon>
        <taxon>Bacillota</taxon>
        <taxon>Clostridia</taxon>
        <taxon>Eubacteriales</taxon>
        <taxon>Oscillospiraceae</taxon>
        <taxon>Faecalibacterium</taxon>
    </lineage>
</organism>
<proteinExistence type="predicted"/>
<dbReference type="Pfam" id="PF08532">
    <property type="entry name" value="Glyco_hydro_42M"/>
    <property type="match status" value="1"/>
</dbReference>